<dbReference type="EMBL" id="FZMO01000301">
    <property type="protein sequence ID" value="SNQ49757.1"/>
    <property type="molecule type" value="Genomic_DNA"/>
</dbReference>
<sequence length="305" mass="32017">MQTIRCSREVQEALANDRPVVALESAVFPAYPGPAGWELVRQSEDLVRRRGAVPATLGIAGGEILVGLEDVDHKEFSEAGERARKVGARDLAACLVDGGFGMTTIGATLAIAKVVGIRFAAASGLGGVHRGYAERPDVSADLSELASAPVLVVTSGVKSFLDVEATAEVLESLAVPTLGWHTDTLPLYFTGHGGPRISARVDEVSEVARIAWHHWHTLGRNGGVLLGQPPRNELADVQDLITQSVRHAEAEGVTGPAITAFVLGELNRASGGRTKEATKQLILGTADLAGQVASAYAQLASRTPR</sequence>
<dbReference type="Pfam" id="PF04227">
    <property type="entry name" value="Indigoidine_A"/>
    <property type="match status" value="1"/>
</dbReference>
<dbReference type="GO" id="GO:0046872">
    <property type="term" value="F:metal ion binding"/>
    <property type="evidence" value="ECO:0007669"/>
    <property type="project" value="UniProtKB-KW"/>
</dbReference>
<dbReference type="PANTHER" id="PTHR42909">
    <property type="entry name" value="ZGC:136858"/>
    <property type="match status" value="1"/>
</dbReference>
<evidence type="ECO:0000256" key="4">
    <source>
        <dbReference type="ARBA" id="ARBA00023239"/>
    </source>
</evidence>
<dbReference type="SUPFAM" id="SSF110581">
    <property type="entry name" value="Indigoidine synthase A-like"/>
    <property type="match status" value="1"/>
</dbReference>
<keyword evidence="1" id="KW-0479">Metal-binding</keyword>
<dbReference type="GO" id="GO:0005737">
    <property type="term" value="C:cytoplasm"/>
    <property type="evidence" value="ECO:0007669"/>
    <property type="project" value="TreeGrafter"/>
</dbReference>
<name>A0A2I2KVR4_9ACTN</name>
<protein>
    <submittedName>
        <fullName evidence="6">Pseudouridine-5'-phosphate glycosidase</fullName>
        <ecNumber evidence="6">4.2.1.70</ecNumber>
    </submittedName>
</protein>
<keyword evidence="4 6" id="KW-0456">Lyase</keyword>
<reference evidence="6 7" key="1">
    <citation type="submission" date="2017-06" db="EMBL/GenBank/DDBJ databases">
        <authorList>
            <person name="Kim H.J."/>
            <person name="Triplett B.A."/>
        </authorList>
    </citation>
    <scope>NUCLEOTIDE SEQUENCE [LARGE SCALE GENOMIC DNA]</scope>
    <source>
        <strain evidence="6">FRACA_ARgP5</strain>
    </source>
</reference>
<dbReference type="RefSeq" id="WP_101833178.1">
    <property type="nucleotide sequence ID" value="NZ_FZMO01000301.1"/>
</dbReference>
<organism evidence="6 7">
    <name type="scientific">Frankia canadensis</name>
    <dbReference type="NCBI Taxonomy" id="1836972"/>
    <lineage>
        <taxon>Bacteria</taxon>
        <taxon>Bacillati</taxon>
        <taxon>Actinomycetota</taxon>
        <taxon>Actinomycetes</taxon>
        <taxon>Frankiales</taxon>
        <taxon>Frankiaceae</taxon>
        <taxon>Frankia</taxon>
    </lineage>
</organism>
<dbReference type="InterPro" id="IPR022830">
    <property type="entry name" value="Indigdn_synthA-like"/>
</dbReference>
<dbReference type="GO" id="GO:0004730">
    <property type="term" value="F:pseudouridylate synthase activity"/>
    <property type="evidence" value="ECO:0007669"/>
    <property type="project" value="UniProtKB-EC"/>
</dbReference>
<evidence type="ECO:0000256" key="5">
    <source>
        <dbReference type="ARBA" id="ARBA00023295"/>
    </source>
</evidence>
<dbReference type="InterPro" id="IPR007342">
    <property type="entry name" value="PsuG"/>
</dbReference>
<evidence type="ECO:0000256" key="1">
    <source>
        <dbReference type="ARBA" id="ARBA00022723"/>
    </source>
</evidence>
<dbReference type="AlphaFoldDB" id="A0A2I2KVR4"/>
<gene>
    <name evidence="6" type="primary">psuG</name>
    <name evidence="6" type="ORF">FRACA_370034</name>
</gene>
<keyword evidence="2" id="KW-0378">Hydrolase</keyword>
<keyword evidence="5 6" id="KW-0326">Glycosidase</keyword>
<accession>A0A2I2KVR4</accession>
<dbReference type="Gene3D" id="3.40.1790.10">
    <property type="entry name" value="Indigoidine synthase domain"/>
    <property type="match status" value="1"/>
</dbReference>
<dbReference type="Proteomes" id="UP000234331">
    <property type="component" value="Unassembled WGS sequence"/>
</dbReference>
<dbReference type="EC" id="4.2.1.70" evidence="6"/>
<dbReference type="PANTHER" id="PTHR42909:SF1">
    <property type="entry name" value="CARBOHYDRATE KINASE PFKB DOMAIN-CONTAINING PROTEIN"/>
    <property type="match status" value="1"/>
</dbReference>
<dbReference type="GO" id="GO:0016798">
    <property type="term" value="F:hydrolase activity, acting on glycosyl bonds"/>
    <property type="evidence" value="ECO:0007669"/>
    <property type="project" value="UniProtKB-KW"/>
</dbReference>
<evidence type="ECO:0000256" key="2">
    <source>
        <dbReference type="ARBA" id="ARBA00022801"/>
    </source>
</evidence>
<keyword evidence="7" id="KW-1185">Reference proteome</keyword>
<evidence type="ECO:0000256" key="3">
    <source>
        <dbReference type="ARBA" id="ARBA00023211"/>
    </source>
</evidence>
<proteinExistence type="predicted"/>
<keyword evidence="3" id="KW-0464">Manganese</keyword>
<evidence type="ECO:0000313" key="7">
    <source>
        <dbReference type="Proteomes" id="UP000234331"/>
    </source>
</evidence>
<dbReference type="OrthoDB" id="9805870at2"/>
<evidence type="ECO:0000313" key="6">
    <source>
        <dbReference type="EMBL" id="SNQ49757.1"/>
    </source>
</evidence>